<protein>
    <recommendedName>
        <fullName evidence="10">Pyridoxal-dependent decarboxylase</fullName>
    </recommendedName>
</protein>
<evidence type="ECO:0000256" key="5">
    <source>
        <dbReference type="ARBA" id="ARBA00023239"/>
    </source>
</evidence>
<dbReference type="GO" id="GO:0016831">
    <property type="term" value="F:carboxy-lyase activity"/>
    <property type="evidence" value="ECO:0007669"/>
    <property type="project" value="UniProtKB-KW"/>
</dbReference>
<evidence type="ECO:0000256" key="2">
    <source>
        <dbReference type="ARBA" id="ARBA00009533"/>
    </source>
</evidence>
<organism evidence="7 9">
    <name type="scientific">Didymodactylos carnosus</name>
    <dbReference type="NCBI Taxonomy" id="1234261"/>
    <lineage>
        <taxon>Eukaryota</taxon>
        <taxon>Metazoa</taxon>
        <taxon>Spiralia</taxon>
        <taxon>Gnathifera</taxon>
        <taxon>Rotifera</taxon>
        <taxon>Eurotatoria</taxon>
        <taxon>Bdelloidea</taxon>
        <taxon>Philodinida</taxon>
        <taxon>Philodinidae</taxon>
        <taxon>Didymodactylos</taxon>
    </lineage>
</organism>
<evidence type="ECO:0000313" key="8">
    <source>
        <dbReference type="EMBL" id="CAF4530410.1"/>
    </source>
</evidence>
<comment type="caution">
    <text evidence="7">The sequence shown here is derived from an EMBL/GenBank/DDBJ whole genome shotgun (WGS) entry which is preliminary data.</text>
</comment>
<evidence type="ECO:0000313" key="7">
    <source>
        <dbReference type="EMBL" id="CAF1631165.1"/>
    </source>
</evidence>
<evidence type="ECO:0000256" key="1">
    <source>
        <dbReference type="ARBA" id="ARBA00001933"/>
    </source>
</evidence>
<dbReference type="PANTHER" id="PTHR45677:SF8">
    <property type="entry name" value="CYSTEINE SULFINIC ACID DECARBOXYLASE"/>
    <property type="match status" value="1"/>
</dbReference>
<evidence type="ECO:0000256" key="6">
    <source>
        <dbReference type="RuleBase" id="RU000382"/>
    </source>
</evidence>
<dbReference type="Pfam" id="PF00282">
    <property type="entry name" value="Pyridoxal_deC"/>
    <property type="match status" value="1"/>
</dbReference>
<comment type="similarity">
    <text evidence="2 6">Belongs to the group II decarboxylase family.</text>
</comment>
<accession>A0A816D572</accession>
<dbReference type="EMBL" id="CAJNOQ010043679">
    <property type="protein sequence ID" value="CAF1631165.1"/>
    <property type="molecule type" value="Genomic_DNA"/>
</dbReference>
<dbReference type="InterPro" id="IPR015421">
    <property type="entry name" value="PyrdxlP-dep_Trfase_major"/>
</dbReference>
<dbReference type="Gene3D" id="3.40.640.10">
    <property type="entry name" value="Type I PLP-dependent aspartate aminotransferase-like (Major domain)"/>
    <property type="match status" value="1"/>
</dbReference>
<dbReference type="InterPro" id="IPR002129">
    <property type="entry name" value="PyrdxlP-dep_de-COase"/>
</dbReference>
<dbReference type="GO" id="GO:0030170">
    <property type="term" value="F:pyridoxal phosphate binding"/>
    <property type="evidence" value="ECO:0007669"/>
    <property type="project" value="InterPro"/>
</dbReference>
<keyword evidence="3" id="KW-0210">Decarboxylase</keyword>
<keyword evidence="9" id="KW-1185">Reference proteome</keyword>
<dbReference type="InterPro" id="IPR015424">
    <property type="entry name" value="PyrdxlP-dep_Trfase"/>
</dbReference>
<evidence type="ECO:0000313" key="9">
    <source>
        <dbReference type="Proteomes" id="UP000663829"/>
    </source>
</evidence>
<dbReference type="AlphaFoldDB" id="A0A816D572"/>
<dbReference type="GO" id="GO:0005737">
    <property type="term" value="C:cytoplasm"/>
    <property type="evidence" value="ECO:0007669"/>
    <property type="project" value="TreeGrafter"/>
</dbReference>
<comment type="cofactor">
    <cofactor evidence="1 6">
        <name>pyridoxal 5'-phosphate</name>
        <dbReference type="ChEBI" id="CHEBI:597326"/>
    </cofactor>
</comment>
<name>A0A816D572_9BILA</name>
<dbReference type="Gene3D" id="3.90.1150.170">
    <property type="match status" value="1"/>
</dbReference>
<evidence type="ECO:0000256" key="3">
    <source>
        <dbReference type="ARBA" id="ARBA00022793"/>
    </source>
</evidence>
<sequence length="163" mass="17941">MELTRTEFEQMLETTCQSVLQYLFDRKSSLHQSRITSKEQQGNSELTIPKQPTNQSLQELLDGIMAAAESGTNPRHPGYMQYMPTGGLLHSVLSDIVSKCLNKYTGFYFAAPGLVDLECNVIRWLCAIFGMDLDSGAFGILTSGGTASNLSAVLMARNKLLQP</sequence>
<keyword evidence="5 6" id="KW-0456">Lyase</keyword>
<dbReference type="GO" id="GO:0019752">
    <property type="term" value="P:carboxylic acid metabolic process"/>
    <property type="evidence" value="ECO:0007669"/>
    <property type="project" value="InterPro"/>
</dbReference>
<evidence type="ECO:0000256" key="4">
    <source>
        <dbReference type="ARBA" id="ARBA00022898"/>
    </source>
</evidence>
<dbReference type="PANTHER" id="PTHR45677">
    <property type="entry name" value="GLUTAMATE DECARBOXYLASE-RELATED"/>
    <property type="match status" value="1"/>
</dbReference>
<dbReference type="SUPFAM" id="SSF53383">
    <property type="entry name" value="PLP-dependent transferases"/>
    <property type="match status" value="1"/>
</dbReference>
<evidence type="ECO:0008006" key="10">
    <source>
        <dbReference type="Google" id="ProtNLM"/>
    </source>
</evidence>
<gene>
    <name evidence="7" type="ORF">GPM918_LOCUS44351</name>
    <name evidence="8" type="ORF">SRO942_LOCUS46170</name>
</gene>
<proteinExistence type="inferred from homology"/>
<dbReference type="Proteomes" id="UP000663829">
    <property type="component" value="Unassembled WGS sequence"/>
</dbReference>
<reference evidence="7" key="1">
    <citation type="submission" date="2021-02" db="EMBL/GenBank/DDBJ databases">
        <authorList>
            <person name="Nowell W R."/>
        </authorList>
    </citation>
    <scope>NUCLEOTIDE SEQUENCE</scope>
</reference>
<feature type="non-terminal residue" evidence="7">
    <location>
        <position position="163"/>
    </location>
</feature>
<dbReference type="Proteomes" id="UP000681722">
    <property type="component" value="Unassembled WGS sequence"/>
</dbReference>
<keyword evidence="4 6" id="KW-0663">Pyridoxal phosphate</keyword>
<dbReference type="EMBL" id="CAJOBC010111556">
    <property type="protein sequence ID" value="CAF4530410.1"/>
    <property type="molecule type" value="Genomic_DNA"/>
</dbReference>